<accession>A0ABS6RUU0</accession>
<dbReference type="RefSeq" id="WP_218250966.1">
    <property type="nucleotide sequence ID" value="NZ_JABXWD010000019.1"/>
</dbReference>
<organism evidence="1 2">
    <name type="scientific">Candidatus Magnetobacterium casense</name>
    <dbReference type="NCBI Taxonomy" id="1455061"/>
    <lineage>
        <taxon>Bacteria</taxon>
        <taxon>Pseudomonadati</taxon>
        <taxon>Nitrospirota</taxon>
        <taxon>Thermodesulfovibrionia</taxon>
        <taxon>Thermodesulfovibrionales</taxon>
        <taxon>Candidatus Magnetobacteriaceae</taxon>
        <taxon>Candidatus Magnetobacterium</taxon>
    </lineage>
</organism>
<proteinExistence type="predicted"/>
<comment type="caution">
    <text evidence="1">The sequence shown here is derived from an EMBL/GenBank/DDBJ whole genome shotgun (WGS) entry which is preliminary data.</text>
</comment>
<protein>
    <submittedName>
        <fullName evidence="1">Uncharacterized protein</fullName>
    </submittedName>
</protein>
<dbReference type="EMBL" id="JABXWD010000019">
    <property type="protein sequence ID" value="MBV6340346.1"/>
    <property type="molecule type" value="Genomic_DNA"/>
</dbReference>
<evidence type="ECO:0000313" key="2">
    <source>
        <dbReference type="Proteomes" id="UP001196980"/>
    </source>
</evidence>
<sequence length="102" mass="11939">MSMKLRLNPKSNPIEIDGGSLIQQRLDEDQEYIKMLKRLTQDLSNECDILRQLSKQVREEAQALRTSLVGEHILYASIRDIKDKVEQIHNKTCLIEEQDMTR</sequence>
<evidence type="ECO:0000313" key="1">
    <source>
        <dbReference type="EMBL" id="MBV6340346.1"/>
    </source>
</evidence>
<name>A0ABS6RUU0_9BACT</name>
<reference evidence="1 2" key="1">
    <citation type="journal article" date="2020" name="J Geophys Res Biogeosci">
        <title>Magnetotaxis as an Adaptation to Enable Bacterial Shuttling of Microbial Sulfur and Sulfur Cycling Across Aquatic Oxic#Anoxic Interfaces.</title>
        <authorList>
            <person name="Li J."/>
            <person name="Liu P."/>
            <person name="Wang J."/>
            <person name="Roberts A.P."/>
            <person name="Pan Y."/>
        </authorList>
    </citation>
    <scope>NUCLEOTIDE SEQUENCE [LARGE SCALE GENOMIC DNA]</scope>
    <source>
        <strain evidence="1 2">MYR-1_YQ</strain>
    </source>
</reference>
<keyword evidence="2" id="KW-1185">Reference proteome</keyword>
<dbReference type="Proteomes" id="UP001196980">
    <property type="component" value="Unassembled WGS sequence"/>
</dbReference>
<gene>
    <name evidence="1" type="ORF">HWQ67_01990</name>
</gene>